<reference evidence="11" key="1">
    <citation type="journal article" date="2008" name="Mol. Biol. Evol.">
        <title>Plastid-derived genes in the nonphotosynthetic alveolate Oxyrrhis marina.</title>
        <authorList>
            <person name="Slamovits C.H."/>
            <person name="Keeling P.J."/>
        </authorList>
    </citation>
    <scope>NUCLEOTIDE SEQUENCE</scope>
</reference>
<dbReference type="GO" id="GO:0004418">
    <property type="term" value="F:hydroxymethylbilane synthase activity"/>
    <property type="evidence" value="ECO:0007669"/>
    <property type="project" value="UniProtKB-EC"/>
</dbReference>
<keyword evidence="8" id="KW-0472">Membrane</keyword>
<dbReference type="UniPathway" id="UPA00251">
    <property type="reaction ID" value="UER00319"/>
</dbReference>
<dbReference type="SUPFAM" id="SSF54782">
    <property type="entry name" value="Porphobilinogen deaminase (hydroxymethylbilane synthase), C-terminal domain"/>
    <property type="match status" value="1"/>
</dbReference>
<comment type="pathway">
    <text evidence="2">Porphyrin-containing compound metabolism; protoporphyrin-IX biosynthesis; coproporphyrinogen-III from 5-aminolevulinate: step 2/4.</text>
</comment>
<evidence type="ECO:0000256" key="2">
    <source>
        <dbReference type="ARBA" id="ARBA00004735"/>
    </source>
</evidence>
<keyword evidence="5" id="KW-0808">Transferase</keyword>
<accession>B3U3W9</accession>
<dbReference type="PROSITE" id="PS00533">
    <property type="entry name" value="PORPHOBILINOGEN_DEAM"/>
    <property type="match status" value="1"/>
</dbReference>
<evidence type="ECO:0000256" key="3">
    <source>
        <dbReference type="ARBA" id="ARBA00005638"/>
    </source>
</evidence>
<feature type="domain" description="Porphobilinogen deaminase N-terminal" evidence="9">
    <location>
        <begin position="76"/>
        <end position="282"/>
    </location>
</feature>
<feature type="transmembrane region" description="Helical" evidence="8">
    <location>
        <begin position="41"/>
        <end position="61"/>
    </location>
</feature>
<dbReference type="NCBIfam" id="TIGR00212">
    <property type="entry name" value="hemC"/>
    <property type="match status" value="1"/>
</dbReference>
<evidence type="ECO:0000256" key="5">
    <source>
        <dbReference type="ARBA" id="ARBA00022679"/>
    </source>
</evidence>
<dbReference type="PANTHER" id="PTHR11557:SF0">
    <property type="entry name" value="PORPHOBILINOGEN DEAMINASE"/>
    <property type="match status" value="1"/>
</dbReference>
<evidence type="ECO:0000256" key="7">
    <source>
        <dbReference type="ARBA" id="ARBA00033064"/>
    </source>
</evidence>
<evidence type="ECO:0000256" key="6">
    <source>
        <dbReference type="ARBA" id="ARBA00023244"/>
    </source>
</evidence>
<feature type="domain" description="Porphobilinogen deaminase C-terminal" evidence="10">
    <location>
        <begin position="296"/>
        <end position="365"/>
    </location>
</feature>
<proteinExistence type="evidence at transcript level"/>
<dbReference type="Pfam" id="PF01379">
    <property type="entry name" value="Porphobil_deam"/>
    <property type="match status" value="1"/>
</dbReference>
<keyword evidence="8" id="KW-1133">Transmembrane helix</keyword>
<evidence type="ECO:0000259" key="10">
    <source>
        <dbReference type="Pfam" id="PF03900"/>
    </source>
</evidence>
<dbReference type="SUPFAM" id="SSF53850">
    <property type="entry name" value="Periplasmic binding protein-like II"/>
    <property type="match status" value="1"/>
</dbReference>
<comment type="similarity">
    <text evidence="3">Belongs to the HMBS family.</text>
</comment>
<dbReference type="Gene3D" id="3.30.160.40">
    <property type="entry name" value="Porphobilinogen deaminase, C-terminal domain"/>
    <property type="match status" value="1"/>
</dbReference>
<dbReference type="GO" id="GO:0006782">
    <property type="term" value="P:protoporphyrinogen IX biosynthetic process"/>
    <property type="evidence" value="ECO:0007669"/>
    <property type="project" value="UniProtKB-UniPathway"/>
</dbReference>
<dbReference type="PRINTS" id="PR00151">
    <property type="entry name" value="PORPHBDMNASE"/>
</dbReference>
<evidence type="ECO:0000259" key="9">
    <source>
        <dbReference type="Pfam" id="PF01379"/>
    </source>
</evidence>
<keyword evidence="8" id="KW-0812">Transmembrane</keyword>
<evidence type="ECO:0000256" key="8">
    <source>
        <dbReference type="SAM" id="Phobius"/>
    </source>
</evidence>
<evidence type="ECO:0000313" key="11">
    <source>
        <dbReference type="EMBL" id="ACE81820.1"/>
    </source>
</evidence>
<dbReference type="InterPro" id="IPR036803">
    <property type="entry name" value="Porphobilinogen_deaminase_C_sf"/>
</dbReference>
<dbReference type="FunFam" id="3.40.190.10:FF:000005">
    <property type="entry name" value="Porphobilinogen deaminase"/>
    <property type="match status" value="1"/>
</dbReference>
<dbReference type="InterPro" id="IPR000860">
    <property type="entry name" value="HemC"/>
</dbReference>
<evidence type="ECO:0000256" key="1">
    <source>
        <dbReference type="ARBA" id="ARBA00001916"/>
    </source>
</evidence>
<dbReference type="AlphaFoldDB" id="B3U3W9"/>
<dbReference type="PANTHER" id="PTHR11557">
    <property type="entry name" value="PORPHOBILINOGEN DEAMINASE"/>
    <property type="match status" value="1"/>
</dbReference>
<keyword evidence="6" id="KW-0627">Porphyrin biosynthesis</keyword>
<comment type="cofactor">
    <cofactor evidence="1">
        <name>dipyrromethane</name>
        <dbReference type="ChEBI" id="CHEBI:60342"/>
    </cofactor>
</comment>
<dbReference type="GO" id="GO:0005737">
    <property type="term" value="C:cytoplasm"/>
    <property type="evidence" value="ECO:0007669"/>
    <property type="project" value="TreeGrafter"/>
</dbReference>
<dbReference type="InterPro" id="IPR022419">
    <property type="entry name" value="Porphobilin_deaminase_cofac_BS"/>
</dbReference>
<name>B3U3W9_OXYMA</name>
<dbReference type="InterPro" id="IPR022417">
    <property type="entry name" value="Porphobilin_deaminase_N"/>
</dbReference>
<organism evidence="11">
    <name type="scientific">Oxyrrhis marina</name>
    <name type="common">Dinoflagellate</name>
    <dbReference type="NCBI Taxonomy" id="2969"/>
    <lineage>
        <taxon>Eukaryota</taxon>
        <taxon>Sar</taxon>
        <taxon>Alveolata</taxon>
        <taxon>Dinophyceae</taxon>
        <taxon>Oxyrrhinales</taxon>
        <taxon>Oxyrrhinaceae</taxon>
        <taxon>Oxyrrhis</taxon>
    </lineage>
</organism>
<dbReference type="InterPro" id="IPR022418">
    <property type="entry name" value="Porphobilinogen_deaminase_C"/>
</dbReference>
<dbReference type="Pfam" id="PF03900">
    <property type="entry name" value="Porphobil_deamC"/>
    <property type="match status" value="1"/>
</dbReference>
<dbReference type="EMBL" id="EU551753">
    <property type="protein sequence ID" value="ACE81820.1"/>
    <property type="molecule type" value="mRNA"/>
</dbReference>
<protein>
    <recommendedName>
        <fullName evidence="4">hydroxymethylbilane synthase</fullName>
        <ecNumber evidence="4">2.5.1.61</ecNumber>
    </recommendedName>
    <alternativeName>
        <fullName evidence="7">Hydroxymethylbilane synthase</fullName>
    </alternativeName>
</protein>
<dbReference type="EC" id="2.5.1.61" evidence="4"/>
<evidence type="ECO:0000256" key="4">
    <source>
        <dbReference type="ARBA" id="ARBA00012655"/>
    </source>
</evidence>
<dbReference type="Gene3D" id="3.40.190.10">
    <property type="entry name" value="Periplasmic binding protein-like II"/>
    <property type="match status" value="2"/>
</dbReference>
<sequence>MLLGVVCGVWLTIAARSGSEVAVSPGFLESGPGLGTPDVTVFMTACAAGLAVATGVVGSAGRLRSRRPRVKPEARLRIGTRGSPLALAQARDVESRAREQLQQGGEIDICVISTEGDRILDRALADVGGKGLFTKELDRALLSGEVDCCVHSMKDVPTTVAPGTEIVAYLPREDTRDVFLSAKYATLADLPDGAVVGTASLRRQAQILAQKNVVVTNFRGNVQTRLRKLAAGTVDCTFLAYAGLKRLGMLAEATQVLEWSDMLPAIAQGAVGIQIRSNDAALRGTLSQLDHEPTRLAVETERAFLRALDGSCRTPIAGQAWIGPDSRLAFRGQVLSADGKQRFERVGDCLPCDGPELGKTLGDDLRREAGEEFFAELQRAASEHAAANAPPARVP</sequence>
<dbReference type="HAMAP" id="MF_00260">
    <property type="entry name" value="Porphobil_deam"/>
    <property type="match status" value="1"/>
</dbReference>